<keyword evidence="3" id="KW-0418">Kinase</keyword>
<feature type="domain" description="Protein kinase" evidence="2">
    <location>
        <begin position="296"/>
        <end position="589"/>
    </location>
</feature>
<keyword evidence="4" id="KW-1185">Reference proteome</keyword>
<dbReference type="AlphaFoldDB" id="A0AAJ0H0S8"/>
<dbReference type="Proteomes" id="UP001273166">
    <property type="component" value="Unassembled WGS sequence"/>
</dbReference>
<dbReference type="GeneID" id="87882957"/>
<feature type="compositionally biased region" description="Basic and acidic residues" evidence="1">
    <location>
        <begin position="235"/>
        <end position="248"/>
    </location>
</feature>
<keyword evidence="3" id="KW-0808">Transferase</keyword>
<dbReference type="SUPFAM" id="SSF56112">
    <property type="entry name" value="Protein kinase-like (PK-like)"/>
    <property type="match status" value="1"/>
</dbReference>
<dbReference type="InterPro" id="IPR000719">
    <property type="entry name" value="Prot_kinase_dom"/>
</dbReference>
<sequence>MGDLREYSELSEDKTEPFSQSEIQARLQRARMEEFSAMSSTIPLDKLVVPLDDDIRILMRPLSRDRRVREDRNIMPLALRAEEEDDAPHQVLAVRQTSRDINFTVTIPDYTSPNRRLTCILYYDPASDNQILVNRSNVPFSLSRISEEPEERRGEQHQVNPDFNKALAPGTWRISMDGTDLLDFRLLERRPVRLRTISSSASDRSMTSDVVNSSGKRSLIAEEDAAASPEKRRRSSDGVGDKKEEDRVIMLLPAKSSSKGEKGKELSASTSHPLLELQPDETLEVPRGGGLVGYTITKREPIASTALSSVFTAEYSEAPGRYVVVKVLRTLSPATTNNNNNEGAVAKNVIRQAQTWLRELENQERLNHKSIVRLYGGDARFLSLYMEPIDGRDLSAKGEWRIGGTDLFAGDRSDALRILQDIASALHYLHGKGFVHNDIKPGNILYNRERGAVLCDLGLSSEKPSASFGGTPWYVPPEFIGLGKRGAPSDVWALGVVMLYVTGKISWPDVRAHRAHPRHLYWSIAHVHERDRSLQTPAVTSMRRWLSELTAVRSALDIHDKLERLVHGMLAPNPKERLTTKDIVNQLFIEQAPER</sequence>
<dbReference type="GO" id="GO:0004674">
    <property type="term" value="F:protein serine/threonine kinase activity"/>
    <property type="evidence" value="ECO:0007669"/>
    <property type="project" value="TreeGrafter"/>
</dbReference>
<feature type="region of interest" description="Disordered" evidence="1">
    <location>
        <begin position="1"/>
        <end position="22"/>
    </location>
</feature>
<evidence type="ECO:0000259" key="2">
    <source>
        <dbReference type="PROSITE" id="PS50011"/>
    </source>
</evidence>
<dbReference type="RefSeq" id="XP_062725215.1">
    <property type="nucleotide sequence ID" value="XM_062864128.1"/>
</dbReference>
<organism evidence="3 4">
    <name type="scientific">Chaetomium strumarium</name>
    <dbReference type="NCBI Taxonomy" id="1170767"/>
    <lineage>
        <taxon>Eukaryota</taxon>
        <taxon>Fungi</taxon>
        <taxon>Dikarya</taxon>
        <taxon>Ascomycota</taxon>
        <taxon>Pezizomycotina</taxon>
        <taxon>Sordariomycetes</taxon>
        <taxon>Sordariomycetidae</taxon>
        <taxon>Sordariales</taxon>
        <taxon>Chaetomiaceae</taxon>
        <taxon>Chaetomium</taxon>
    </lineage>
</organism>
<feature type="region of interest" description="Disordered" evidence="1">
    <location>
        <begin position="145"/>
        <end position="164"/>
    </location>
</feature>
<dbReference type="GO" id="GO:0005524">
    <property type="term" value="F:ATP binding"/>
    <property type="evidence" value="ECO:0007669"/>
    <property type="project" value="InterPro"/>
</dbReference>
<dbReference type="PROSITE" id="PS50011">
    <property type="entry name" value="PROTEIN_KINASE_DOM"/>
    <property type="match status" value="1"/>
</dbReference>
<reference evidence="3" key="1">
    <citation type="journal article" date="2023" name="Mol. Phylogenet. Evol.">
        <title>Genome-scale phylogeny and comparative genomics of the fungal order Sordariales.</title>
        <authorList>
            <person name="Hensen N."/>
            <person name="Bonometti L."/>
            <person name="Westerberg I."/>
            <person name="Brannstrom I.O."/>
            <person name="Guillou S."/>
            <person name="Cros-Aarteil S."/>
            <person name="Calhoun S."/>
            <person name="Haridas S."/>
            <person name="Kuo A."/>
            <person name="Mondo S."/>
            <person name="Pangilinan J."/>
            <person name="Riley R."/>
            <person name="LaButti K."/>
            <person name="Andreopoulos B."/>
            <person name="Lipzen A."/>
            <person name="Chen C."/>
            <person name="Yan M."/>
            <person name="Daum C."/>
            <person name="Ng V."/>
            <person name="Clum A."/>
            <person name="Steindorff A."/>
            <person name="Ohm R.A."/>
            <person name="Martin F."/>
            <person name="Silar P."/>
            <person name="Natvig D.O."/>
            <person name="Lalanne C."/>
            <person name="Gautier V."/>
            <person name="Ament-Velasquez S.L."/>
            <person name="Kruys A."/>
            <person name="Hutchinson M.I."/>
            <person name="Powell A.J."/>
            <person name="Barry K."/>
            <person name="Miller A.N."/>
            <person name="Grigoriev I.V."/>
            <person name="Debuchy R."/>
            <person name="Gladieux P."/>
            <person name="Hiltunen Thoren M."/>
            <person name="Johannesson H."/>
        </authorList>
    </citation>
    <scope>NUCLEOTIDE SEQUENCE</scope>
    <source>
        <strain evidence="3">CBS 333.67</strain>
    </source>
</reference>
<comment type="caution">
    <text evidence="3">The sequence shown here is derived from an EMBL/GenBank/DDBJ whole genome shotgun (WGS) entry which is preliminary data.</text>
</comment>
<feature type="compositionally biased region" description="Basic and acidic residues" evidence="1">
    <location>
        <begin position="145"/>
        <end position="156"/>
    </location>
</feature>
<dbReference type="Gene3D" id="1.10.510.10">
    <property type="entry name" value="Transferase(Phosphotransferase) domain 1"/>
    <property type="match status" value="1"/>
</dbReference>
<evidence type="ECO:0000313" key="4">
    <source>
        <dbReference type="Proteomes" id="UP001273166"/>
    </source>
</evidence>
<dbReference type="PROSITE" id="PS00108">
    <property type="entry name" value="PROTEIN_KINASE_ST"/>
    <property type="match status" value="1"/>
</dbReference>
<dbReference type="PANTHER" id="PTHR24359:SF1">
    <property type="entry name" value="INHIBITOR OF NUCLEAR FACTOR KAPPA-B KINASE EPSILON SUBUNIT HOMOLOG 1-RELATED"/>
    <property type="match status" value="1"/>
</dbReference>
<reference evidence="3" key="2">
    <citation type="submission" date="2023-06" db="EMBL/GenBank/DDBJ databases">
        <authorList>
            <consortium name="Lawrence Berkeley National Laboratory"/>
            <person name="Mondo S.J."/>
            <person name="Hensen N."/>
            <person name="Bonometti L."/>
            <person name="Westerberg I."/>
            <person name="Brannstrom I.O."/>
            <person name="Guillou S."/>
            <person name="Cros-Aarteil S."/>
            <person name="Calhoun S."/>
            <person name="Haridas S."/>
            <person name="Kuo A."/>
            <person name="Pangilinan J."/>
            <person name="Riley R."/>
            <person name="Labutti K."/>
            <person name="Andreopoulos B."/>
            <person name="Lipzen A."/>
            <person name="Chen C."/>
            <person name="Yanf M."/>
            <person name="Daum C."/>
            <person name="Ng V."/>
            <person name="Clum A."/>
            <person name="Steindorff A."/>
            <person name="Ohm R."/>
            <person name="Martin F."/>
            <person name="Silar P."/>
            <person name="Natvig D."/>
            <person name="Lalanne C."/>
            <person name="Gautier V."/>
            <person name="Ament-Velasquez S.L."/>
            <person name="Kruys A."/>
            <person name="Hutchinson M.I."/>
            <person name="Powell A.J."/>
            <person name="Barry K."/>
            <person name="Miller A.N."/>
            <person name="Grigoriev I.V."/>
            <person name="Debuchy R."/>
            <person name="Gladieux P."/>
            <person name="Thoren M.H."/>
            <person name="Johannesson H."/>
        </authorList>
    </citation>
    <scope>NUCLEOTIDE SEQUENCE</scope>
    <source>
        <strain evidence="3">CBS 333.67</strain>
    </source>
</reference>
<dbReference type="InterPro" id="IPR008271">
    <property type="entry name" value="Ser/Thr_kinase_AS"/>
</dbReference>
<gene>
    <name evidence="3" type="ORF">B0T15DRAFT_3323</name>
</gene>
<dbReference type="SMART" id="SM00220">
    <property type="entry name" value="S_TKc"/>
    <property type="match status" value="1"/>
</dbReference>
<feature type="compositionally biased region" description="Low complexity" evidence="1">
    <location>
        <begin position="199"/>
        <end position="208"/>
    </location>
</feature>
<evidence type="ECO:0000256" key="1">
    <source>
        <dbReference type="SAM" id="MobiDB-lite"/>
    </source>
</evidence>
<dbReference type="InterPro" id="IPR011009">
    <property type="entry name" value="Kinase-like_dom_sf"/>
</dbReference>
<proteinExistence type="predicted"/>
<feature type="region of interest" description="Disordered" evidence="1">
    <location>
        <begin position="199"/>
        <end position="275"/>
    </location>
</feature>
<evidence type="ECO:0000313" key="3">
    <source>
        <dbReference type="EMBL" id="KAK3309435.1"/>
    </source>
</evidence>
<feature type="compositionally biased region" description="Basic and acidic residues" evidence="1">
    <location>
        <begin position="1"/>
        <end position="16"/>
    </location>
</feature>
<accession>A0AAJ0H0S8</accession>
<dbReference type="EMBL" id="JAUDZG010000001">
    <property type="protein sequence ID" value="KAK3309435.1"/>
    <property type="molecule type" value="Genomic_DNA"/>
</dbReference>
<protein>
    <submittedName>
        <fullName evidence="3">Kinase-like domain-containing protein</fullName>
    </submittedName>
</protein>
<dbReference type="Pfam" id="PF00069">
    <property type="entry name" value="Pkinase"/>
    <property type="match status" value="1"/>
</dbReference>
<dbReference type="PANTHER" id="PTHR24359">
    <property type="entry name" value="SERINE/THREONINE-PROTEIN KINASE SBK1"/>
    <property type="match status" value="1"/>
</dbReference>
<name>A0AAJ0H0S8_9PEZI</name>